<dbReference type="AlphaFoldDB" id="A0A1D9P5H2"/>
<reference evidence="2" key="1">
    <citation type="submission" date="2016-10" db="EMBL/GenBank/DDBJ databases">
        <title>The complete genome sequence of the rumen bacterium Butyrivibrio hungatei MB2003.</title>
        <authorList>
            <person name="Palevich N."/>
            <person name="Kelly W.J."/>
            <person name="Leahy S.C."/>
            <person name="Altermann E."/>
            <person name="Rakonjac J."/>
            <person name="Attwood G.T."/>
        </authorList>
    </citation>
    <scope>NUCLEOTIDE SEQUENCE [LARGE SCALE GENOMIC DNA]</scope>
    <source>
        <strain evidence="2">MB2003</strain>
        <plasmid evidence="2">Plasmid pnp144</plasmid>
    </source>
</reference>
<name>A0A1D9P5H2_9FIRM</name>
<organism evidence="1 2">
    <name type="scientific">Butyrivibrio hungatei</name>
    <dbReference type="NCBI Taxonomy" id="185008"/>
    <lineage>
        <taxon>Bacteria</taxon>
        <taxon>Bacillati</taxon>
        <taxon>Bacillota</taxon>
        <taxon>Clostridia</taxon>
        <taxon>Lachnospirales</taxon>
        <taxon>Lachnospiraceae</taxon>
        <taxon>Butyrivibrio</taxon>
    </lineage>
</organism>
<dbReference type="EMBL" id="CP017832">
    <property type="protein sequence ID" value="AOZ97866.1"/>
    <property type="molecule type" value="Genomic_DNA"/>
</dbReference>
<evidence type="ECO:0000313" key="1">
    <source>
        <dbReference type="EMBL" id="AOZ97866.1"/>
    </source>
</evidence>
<gene>
    <name evidence="1" type="ORF">bhn_II067</name>
</gene>
<dbReference type="KEGG" id="bhu:bhn_II067"/>
<keyword evidence="2" id="KW-1185">Reference proteome</keyword>
<dbReference type="Proteomes" id="UP000179284">
    <property type="component" value="Plasmid pNP144"/>
</dbReference>
<dbReference type="OrthoDB" id="9769912at2"/>
<keyword evidence="1" id="KW-0614">Plasmid</keyword>
<evidence type="ECO:0000313" key="2">
    <source>
        <dbReference type="Proteomes" id="UP000179284"/>
    </source>
</evidence>
<sequence>MKKTINMLGQTTIFDIIVESPINKSKPRSLEICSLKEFERQYNRYIPSNYKELYSLIELLGDLVRQAYASVGIEIFDFEVHHCPIHDGWDLHDCEICWNLKKYDEADETMIVGCTIRLFRGYSVTYWHSGHEIKLRASAHTVKRKGEGSSSYLVSDKNVFCEHLSDIVERSAELFDYVSGKVTSPKKNSLSKKSTAKISPIQKFIKEYDGYKIEDACSVASDDFKSYCRKLKSALVKEAKLVGFDSVTLKPNHYDMHGFFNKGDKYVYWSFSVERGDMPTYLNKTDAMHGFLYRTATSDKDYRGGSNHFTDLRHLCVRAYELI</sequence>
<proteinExistence type="predicted"/>
<accession>A0A1D9P5H2</accession>
<protein>
    <submittedName>
        <fullName evidence="1">Uncharacterized protein</fullName>
    </submittedName>
</protein>
<geneLocation type="plasmid" evidence="2">
    <name>pnp144</name>
</geneLocation>
<dbReference type="RefSeq" id="WP_071177625.1">
    <property type="nucleotide sequence ID" value="NZ_CP017832.1"/>
</dbReference>